<comment type="subcellular location">
    <subcellularLocation>
        <location evidence="10">Cell membrane</location>
        <topology evidence="10">Multi-pass membrane protein</topology>
    </subcellularLocation>
</comment>
<evidence type="ECO:0000256" key="4">
    <source>
        <dbReference type="ARBA" id="ARBA00022692"/>
    </source>
</evidence>
<evidence type="ECO:0000313" key="12">
    <source>
        <dbReference type="Proteomes" id="UP000294558"/>
    </source>
</evidence>
<dbReference type="InterPro" id="IPR003811">
    <property type="entry name" value="G3P_acylTferase_PlsY"/>
</dbReference>
<comment type="similarity">
    <text evidence="10">Belongs to the PlsY family.</text>
</comment>
<keyword evidence="1 10" id="KW-1003">Cell membrane</keyword>
<keyword evidence="2 10" id="KW-0444">Lipid biosynthesis</keyword>
<dbReference type="PANTHER" id="PTHR30309">
    <property type="entry name" value="INNER MEMBRANE PROTEIN YGIH"/>
    <property type="match status" value="1"/>
</dbReference>
<gene>
    <name evidence="10" type="primary">plsY</name>
    <name evidence="11" type="ORF">BDK89_0963</name>
</gene>
<comment type="catalytic activity">
    <reaction evidence="10">
        <text>an acyl phosphate + sn-glycerol 3-phosphate = a 1-acyl-sn-glycero-3-phosphate + phosphate</text>
        <dbReference type="Rhea" id="RHEA:34075"/>
        <dbReference type="ChEBI" id="CHEBI:43474"/>
        <dbReference type="ChEBI" id="CHEBI:57597"/>
        <dbReference type="ChEBI" id="CHEBI:57970"/>
        <dbReference type="ChEBI" id="CHEBI:59918"/>
        <dbReference type="EC" id="2.3.1.275"/>
    </reaction>
</comment>
<evidence type="ECO:0000256" key="10">
    <source>
        <dbReference type="HAMAP-Rule" id="MF_01043"/>
    </source>
</evidence>
<proteinExistence type="inferred from homology"/>
<dbReference type="RefSeq" id="WP_133867848.1">
    <property type="nucleotide sequence ID" value="NZ_SOAU01000001.1"/>
</dbReference>
<keyword evidence="5 10" id="KW-1133">Transmembrane helix</keyword>
<dbReference type="HAMAP" id="MF_01043">
    <property type="entry name" value="PlsY"/>
    <property type="match status" value="1"/>
</dbReference>
<feature type="transmembrane region" description="Helical" evidence="10">
    <location>
        <begin position="160"/>
        <end position="176"/>
    </location>
</feature>
<dbReference type="EMBL" id="SOAU01000001">
    <property type="protein sequence ID" value="TDT15393.1"/>
    <property type="molecule type" value="Genomic_DNA"/>
</dbReference>
<name>A0A4R7HZ03_9ACTN</name>
<dbReference type="GO" id="GO:0043772">
    <property type="term" value="F:acyl-phosphate glycerol-3-phosphate acyltransferase activity"/>
    <property type="evidence" value="ECO:0007669"/>
    <property type="project" value="UniProtKB-UniRule"/>
</dbReference>
<evidence type="ECO:0000256" key="8">
    <source>
        <dbReference type="ARBA" id="ARBA00023209"/>
    </source>
</evidence>
<dbReference type="PANTHER" id="PTHR30309:SF0">
    <property type="entry name" value="GLYCEROL-3-PHOSPHATE ACYLTRANSFERASE-RELATED"/>
    <property type="match status" value="1"/>
</dbReference>
<protein>
    <recommendedName>
        <fullName evidence="10">Glycerol-3-phosphate acyltransferase</fullName>
    </recommendedName>
    <alternativeName>
        <fullName evidence="10">Acyl-PO4 G3P acyltransferase</fullName>
    </alternativeName>
    <alternativeName>
        <fullName evidence="10">Acyl-phosphate--glycerol-3-phosphate acyltransferase</fullName>
    </alternativeName>
    <alternativeName>
        <fullName evidence="10">G3P acyltransferase</fullName>
        <shortName evidence="10">GPAT</shortName>
        <ecNumber evidence="10">2.3.1.275</ecNumber>
    </alternativeName>
    <alternativeName>
        <fullName evidence="10">Lysophosphatidic acid synthase</fullName>
        <shortName evidence="10">LPA synthase</shortName>
    </alternativeName>
</protein>
<feature type="transmembrane region" description="Helical" evidence="10">
    <location>
        <begin position="79"/>
        <end position="97"/>
    </location>
</feature>
<feature type="transmembrane region" description="Helical" evidence="10">
    <location>
        <begin position="135"/>
        <end position="154"/>
    </location>
</feature>
<reference evidence="11 12" key="1">
    <citation type="submission" date="2019-03" db="EMBL/GenBank/DDBJ databases">
        <title>Sequencing the genomes of 1000 actinobacteria strains.</title>
        <authorList>
            <person name="Klenk H.-P."/>
        </authorList>
    </citation>
    <scope>NUCLEOTIDE SEQUENCE [LARGE SCALE GENOMIC DNA]</scope>
    <source>
        <strain evidence="11 12">DSM 18936</strain>
    </source>
</reference>
<dbReference type="NCBIfam" id="TIGR00023">
    <property type="entry name" value="glycerol-3-phosphate 1-O-acyltransferase PlsY"/>
    <property type="match status" value="1"/>
</dbReference>
<dbReference type="Proteomes" id="UP000294558">
    <property type="component" value="Unassembled WGS sequence"/>
</dbReference>
<keyword evidence="4 10" id="KW-0812">Transmembrane</keyword>
<evidence type="ECO:0000256" key="6">
    <source>
        <dbReference type="ARBA" id="ARBA00023098"/>
    </source>
</evidence>
<keyword evidence="6 10" id="KW-0443">Lipid metabolism</keyword>
<evidence type="ECO:0000256" key="7">
    <source>
        <dbReference type="ARBA" id="ARBA00023136"/>
    </source>
</evidence>
<dbReference type="UniPathway" id="UPA00085"/>
<dbReference type="GO" id="GO:0008654">
    <property type="term" value="P:phospholipid biosynthetic process"/>
    <property type="evidence" value="ECO:0007669"/>
    <property type="project" value="UniProtKB-UniRule"/>
</dbReference>
<comment type="caution">
    <text evidence="11">The sequence shown here is derived from an EMBL/GenBank/DDBJ whole genome shotgun (WGS) entry which is preliminary data.</text>
</comment>
<evidence type="ECO:0000256" key="2">
    <source>
        <dbReference type="ARBA" id="ARBA00022516"/>
    </source>
</evidence>
<comment type="subunit">
    <text evidence="10">Probably interacts with PlsX.</text>
</comment>
<keyword evidence="8 10" id="KW-0594">Phospholipid biosynthesis</keyword>
<evidence type="ECO:0000256" key="5">
    <source>
        <dbReference type="ARBA" id="ARBA00022989"/>
    </source>
</evidence>
<keyword evidence="12" id="KW-1185">Reference proteome</keyword>
<keyword evidence="11" id="KW-0012">Acyltransferase</keyword>
<evidence type="ECO:0000313" key="11">
    <source>
        <dbReference type="EMBL" id="TDT15393.1"/>
    </source>
</evidence>
<feature type="transmembrane region" description="Helical" evidence="10">
    <location>
        <begin position="103"/>
        <end position="128"/>
    </location>
</feature>
<dbReference type="Pfam" id="PF02660">
    <property type="entry name" value="G3P_acyltransf"/>
    <property type="match status" value="1"/>
</dbReference>
<comment type="pathway">
    <text evidence="10">Lipid metabolism; phospholipid metabolism.</text>
</comment>
<dbReference type="GO" id="GO:0005886">
    <property type="term" value="C:plasma membrane"/>
    <property type="evidence" value="ECO:0007669"/>
    <property type="project" value="UniProtKB-SubCell"/>
</dbReference>
<organism evidence="11 12">
    <name type="scientific">Ilumatobacter fluminis</name>
    <dbReference type="NCBI Taxonomy" id="467091"/>
    <lineage>
        <taxon>Bacteria</taxon>
        <taxon>Bacillati</taxon>
        <taxon>Actinomycetota</taxon>
        <taxon>Acidimicrobiia</taxon>
        <taxon>Acidimicrobiales</taxon>
        <taxon>Ilumatobacteraceae</taxon>
        <taxon>Ilumatobacter</taxon>
    </lineage>
</organism>
<comment type="function">
    <text evidence="10">Catalyzes the transfer of an acyl group from acyl-phosphate (acyl-PO(4)) to glycerol-3-phosphate (G3P) to form lysophosphatidic acid (LPA). This enzyme utilizes acyl-phosphate as fatty acyl donor, but not acyl-CoA or acyl-ACP.</text>
</comment>
<dbReference type="AlphaFoldDB" id="A0A4R7HZ03"/>
<keyword evidence="7 10" id="KW-0472">Membrane</keyword>
<evidence type="ECO:0000256" key="1">
    <source>
        <dbReference type="ARBA" id="ARBA00022475"/>
    </source>
</evidence>
<keyword evidence="9 10" id="KW-1208">Phospholipid metabolism</keyword>
<evidence type="ECO:0000256" key="9">
    <source>
        <dbReference type="ARBA" id="ARBA00023264"/>
    </source>
</evidence>
<feature type="transmembrane region" description="Helical" evidence="10">
    <location>
        <begin position="50"/>
        <end position="72"/>
    </location>
</feature>
<accession>A0A4R7HZ03</accession>
<dbReference type="EC" id="2.3.1.275" evidence="10"/>
<dbReference type="SMART" id="SM01207">
    <property type="entry name" value="G3P_acyltransf"/>
    <property type="match status" value="1"/>
</dbReference>
<sequence>MWWLLIPIAYLVGTFPSAMWVARANGVDIRQVGSGNPGASNVTRVLGWKRGIWVFVLDAAKGAVAAGAGLLIDGRVAGYVLGAAAIVGHVFPIWTRFRGGKGVATGAGVFIVISPLVILALAVIWLAVSRLTKKASLASIIGIVLLPVGVGVVRQEWWEVFATIGLCLLVMARHLGNIRRLIGRREHALT</sequence>
<evidence type="ECO:0000256" key="3">
    <source>
        <dbReference type="ARBA" id="ARBA00022679"/>
    </source>
</evidence>
<keyword evidence="3 10" id="KW-0808">Transferase</keyword>
<dbReference type="OrthoDB" id="9777124at2"/>